<dbReference type="STRING" id="523844.MSTHT_1808"/>
<dbReference type="PANTHER" id="PTHR13356">
    <property type="entry name" value="OB FOLD NUCLEIC ACID BINDING PROTEIN-RELATED"/>
    <property type="match status" value="1"/>
</dbReference>
<evidence type="ECO:0000256" key="1">
    <source>
        <dbReference type="ARBA" id="ARBA00023125"/>
    </source>
</evidence>
<dbReference type="GO" id="GO:0000724">
    <property type="term" value="P:double-strand break repair via homologous recombination"/>
    <property type="evidence" value="ECO:0007669"/>
    <property type="project" value="TreeGrafter"/>
</dbReference>
<dbReference type="GO" id="GO:0010212">
    <property type="term" value="P:response to ionizing radiation"/>
    <property type="evidence" value="ECO:0007669"/>
    <property type="project" value="TreeGrafter"/>
</dbReference>
<dbReference type="InterPro" id="IPR051231">
    <property type="entry name" value="SOSS-B"/>
</dbReference>
<dbReference type="SUPFAM" id="SSF50249">
    <property type="entry name" value="Nucleic acid-binding proteins"/>
    <property type="match status" value="4"/>
</dbReference>
<dbReference type="FunFam" id="2.40.50.140:FF:000466">
    <property type="entry name" value="Replication factor A (SsDNA-binding protein)"/>
    <property type="match status" value="3"/>
</dbReference>
<dbReference type="InterPro" id="IPR012340">
    <property type="entry name" value="NA-bd_OB-fold"/>
</dbReference>
<dbReference type="KEGG" id="mthr:MSTHT_1808"/>
<proteinExistence type="predicted"/>
<dbReference type="OrthoDB" id="6262at2157"/>
<gene>
    <name evidence="2" type="ORF">MSTHT_1808</name>
</gene>
<dbReference type="PANTHER" id="PTHR13356:SF0">
    <property type="entry name" value="SOSS COMPLEX SUBUNIT B HOMOLOG"/>
    <property type="match status" value="1"/>
</dbReference>
<dbReference type="PATRIC" id="fig|523844.20.peg.2234"/>
<dbReference type="Gene3D" id="2.40.50.140">
    <property type="entry name" value="Nucleic acid-binding proteins"/>
    <property type="match status" value="4"/>
</dbReference>
<protein>
    <submittedName>
        <fullName evidence="2">Replication factor A (SsDNA-binding protein)</fullName>
    </submittedName>
</protein>
<evidence type="ECO:0000313" key="2">
    <source>
        <dbReference type="EMBL" id="AKB13566.1"/>
    </source>
</evidence>
<dbReference type="GeneID" id="41602818"/>
<dbReference type="EMBL" id="CP009501">
    <property type="protein sequence ID" value="AKB13566.1"/>
    <property type="molecule type" value="Genomic_DNA"/>
</dbReference>
<dbReference type="RefSeq" id="WP_048167576.1">
    <property type="nucleotide sequence ID" value="NZ_CP009501.1"/>
</dbReference>
<dbReference type="AlphaFoldDB" id="A0A0E3KZ34"/>
<dbReference type="Proteomes" id="UP000066529">
    <property type="component" value="Chromosome"/>
</dbReference>
<sequence length="484" mass="53933">MTDVESIYKKLSHVISKEDFLQRVQRKMESMGGLCDEPMAAMLVANELGFSDVSRENVKIKDIKADSGPVNFIARVLSVFDAKEFTRNDGTIGRVGNLIVGDETGKIKLTLWDSMADLIKVGKIKVGQTLQISGYAKQGYSGVEVNVGNNGVITESEEEIDVVASSQKIKDVKDGMGDLNLIGKVLEVSEIRTFQRKDGSTGKVGSLLLGDATGTIRVTLWDEKTEFLNQIEYGDTVELINAYARENAFSQKVELQVGSRSIIRKSEKEIEYKEKFTPIADISADMNDVNVCGRVLDIGEIRTFEKRDGSTGRVGNLLIGDSTGKIRLTLWDEKTDFLDEIDFDETIEVLHAYSRENAFNQQVELNLGSRGIIQKSEKEIEYREKFTDIADIVPGESYSVQGKVSEIGELREFEREDGTESVVANLQLEDETGSIRITLWGEQAYVIEDLDIDSEIQIINAYAKYGLNEEIELSVGNRSRVIIL</sequence>
<dbReference type="NCBIfam" id="NF011288">
    <property type="entry name" value="PRK14699.1"/>
    <property type="match status" value="1"/>
</dbReference>
<keyword evidence="1 2" id="KW-0238">DNA-binding</keyword>
<dbReference type="CDD" id="cd04491">
    <property type="entry name" value="SoSSB_OBF"/>
    <property type="match status" value="4"/>
</dbReference>
<dbReference type="NCBIfam" id="NF012035">
    <property type="entry name" value="PRK15491.1"/>
    <property type="match status" value="1"/>
</dbReference>
<evidence type="ECO:0000313" key="3">
    <source>
        <dbReference type="Proteomes" id="UP000066529"/>
    </source>
</evidence>
<organism evidence="2 3">
    <name type="scientific">Methanosarcina thermophila (strain ATCC 43570 / DSM 1825 / OCM 12 / VKM B-1830 / TM-1)</name>
    <dbReference type="NCBI Taxonomy" id="523844"/>
    <lineage>
        <taxon>Archaea</taxon>
        <taxon>Methanobacteriati</taxon>
        <taxon>Methanobacteriota</taxon>
        <taxon>Stenosarchaea group</taxon>
        <taxon>Methanomicrobia</taxon>
        <taxon>Methanosarcinales</taxon>
        <taxon>Methanosarcinaceae</taxon>
        <taxon>Methanosarcina</taxon>
    </lineage>
</organism>
<accession>A0A0E3KZ34</accession>
<dbReference type="HOGENOM" id="CLU_043913_0_0_2"/>
<name>A0A0E3KZ34_METTT</name>
<reference evidence="2 3" key="1">
    <citation type="submission" date="2014-07" db="EMBL/GenBank/DDBJ databases">
        <title>Methanogenic archaea and the global carbon cycle.</title>
        <authorList>
            <person name="Henriksen J.R."/>
            <person name="Luke J."/>
            <person name="Reinhart S."/>
            <person name="Benedict M.N."/>
            <person name="Youngblut N.D."/>
            <person name="Metcalf M.E."/>
            <person name="Whitaker R.J."/>
            <person name="Metcalf W.W."/>
        </authorList>
    </citation>
    <scope>NUCLEOTIDE SEQUENCE [LARGE SCALE GENOMIC DNA]</scope>
    <source>
        <strain evidence="3">ATCC 43570 / DSM 1825 / OCM 12 / VKM B-1830 / TM-1</strain>
    </source>
</reference>
<dbReference type="GO" id="GO:0003677">
    <property type="term" value="F:DNA binding"/>
    <property type="evidence" value="ECO:0007669"/>
    <property type="project" value="UniProtKB-KW"/>
</dbReference>